<dbReference type="InterPro" id="IPR003439">
    <property type="entry name" value="ABC_transporter-like_ATP-bd"/>
</dbReference>
<evidence type="ECO:0000313" key="4">
    <source>
        <dbReference type="EMBL" id="OIQ64428.1"/>
    </source>
</evidence>
<dbReference type="InterPro" id="IPR039421">
    <property type="entry name" value="Type_1_exporter"/>
</dbReference>
<dbReference type="PROSITE" id="PS50893">
    <property type="entry name" value="ABC_TRANSPORTER_2"/>
    <property type="match status" value="1"/>
</dbReference>
<evidence type="ECO:0000256" key="1">
    <source>
        <dbReference type="ARBA" id="ARBA00022741"/>
    </source>
</evidence>
<name>A0A1J5PAC8_9ZZZZ</name>
<dbReference type="GO" id="GO:0005524">
    <property type="term" value="F:ATP binding"/>
    <property type="evidence" value="ECO:0007669"/>
    <property type="project" value="UniProtKB-KW"/>
</dbReference>
<dbReference type="PANTHER" id="PTHR24221:SF654">
    <property type="entry name" value="ATP-BINDING CASSETTE SUB-FAMILY B MEMBER 6"/>
    <property type="match status" value="1"/>
</dbReference>
<dbReference type="SUPFAM" id="SSF52540">
    <property type="entry name" value="P-loop containing nucleoside triphosphate hydrolases"/>
    <property type="match status" value="1"/>
</dbReference>
<dbReference type="Gene3D" id="3.40.50.300">
    <property type="entry name" value="P-loop containing nucleotide triphosphate hydrolases"/>
    <property type="match status" value="1"/>
</dbReference>
<gene>
    <name evidence="4" type="primary">ndvA_2</name>
    <name evidence="4" type="ORF">GALL_540220</name>
</gene>
<keyword evidence="2 4" id="KW-0067">ATP-binding</keyword>
<dbReference type="GO" id="GO:0034040">
    <property type="term" value="F:ATPase-coupled lipid transmembrane transporter activity"/>
    <property type="evidence" value="ECO:0007669"/>
    <property type="project" value="TreeGrafter"/>
</dbReference>
<dbReference type="SMART" id="SM00382">
    <property type="entry name" value="AAA"/>
    <property type="match status" value="1"/>
</dbReference>
<protein>
    <submittedName>
        <fullName evidence="4">Beta-(1--&gt;2)glucan export ATP-binding/permease protein NdvA</fullName>
        <ecNumber evidence="4">3.6.3.42</ecNumber>
    </submittedName>
</protein>
<reference evidence="4" key="1">
    <citation type="submission" date="2016-10" db="EMBL/GenBank/DDBJ databases">
        <title>Sequence of Gallionella enrichment culture.</title>
        <authorList>
            <person name="Poehlein A."/>
            <person name="Muehling M."/>
            <person name="Daniel R."/>
        </authorList>
    </citation>
    <scope>NUCLEOTIDE SEQUENCE</scope>
</reference>
<dbReference type="EMBL" id="MLJW01008128">
    <property type="protein sequence ID" value="OIQ64428.1"/>
    <property type="molecule type" value="Genomic_DNA"/>
</dbReference>
<organism evidence="4">
    <name type="scientific">mine drainage metagenome</name>
    <dbReference type="NCBI Taxonomy" id="410659"/>
    <lineage>
        <taxon>unclassified sequences</taxon>
        <taxon>metagenomes</taxon>
        <taxon>ecological metagenomes</taxon>
    </lineage>
</organism>
<dbReference type="GO" id="GO:0016887">
    <property type="term" value="F:ATP hydrolysis activity"/>
    <property type="evidence" value="ECO:0007669"/>
    <property type="project" value="InterPro"/>
</dbReference>
<proteinExistence type="predicted"/>
<dbReference type="InterPro" id="IPR003593">
    <property type="entry name" value="AAA+_ATPase"/>
</dbReference>
<feature type="domain" description="ABC transporter" evidence="3">
    <location>
        <begin position="7"/>
        <end position="235"/>
    </location>
</feature>
<dbReference type="Pfam" id="PF00005">
    <property type="entry name" value="ABC_tran"/>
    <property type="match status" value="1"/>
</dbReference>
<keyword evidence="1" id="KW-0547">Nucleotide-binding</keyword>
<keyword evidence="4" id="KW-0378">Hydrolase</keyword>
<dbReference type="PANTHER" id="PTHR24221">
    <property type="entry name" value="ATP-BINDING CASSETTE SUB-FAMILY B"/>
    <property type="match status" value="1"/>
</dbReference>
<evidence type="ECO:0000259" key="3">
    <source>
        <dbReference type="PROSITE" id="PS50893"/>
    </source>
</evidence>
<dbReference type="InterPro" id="IPR027417">
    <property type="entry name" value="P-loop_NTPase"/>
</dbReference>
<comment type="caution">
    <text evidence="4">The sequence shown here is derived from an EMBL/GenBank/DDBJ whole genome shotgun (WGS) entry which is preliminary data.</text>
</comment>
<evidence type="ECO:0000256" key="2">
    <source>
        <dbReference type="ARBA" id="ARBA00022840"/>
    </source>
</evidence>
<sequence length="248" mass="26493">MSAAPVIQVEAVAYDYPSARALEGVSFSVEAGVVLALVGPNGAGKSTLMRCIAALDAPTEGRIRVAGLDVAEDPRGVHRVIGYLPDFFGLYEELTVRRALTYAARSRGVAATATPEAVARAADRVRLTERLDQRAGELSRGLRQRLAIARALLKNPPILLLDEATSALDAATEARVGKALKTLMAGRTTFIIAHRLSTVRDADEILVFDNGRIVEQGGFDSLLARRGRFAELVESQLSPALPHLVAAE</sequence>
<dbReference type="AlphaFoldDB" id="A0A1J5PAC8"/>
<dbReference type="EC" id="3.6.3.42" evidence="4"/>
<accession>A0A1J5PAC8</accession>